<evidence type="ECO:0000256" key="3">
    <source>
        <dbReference type="ARBA" id="ARBA00025613"/>
    </source>
</evidence>
<feature type="domain" description="AAA+ ATPase" evidence="4">
    <location>
        <begin position="170"/>
        <end position="313"/>
    </location>
</feature>
<dbReference type="RefSeq" id="WP_016388457.1">
    <property type="nucleotide sequence ID" value="NZ_CP133786.1"/>
</dbReference>
<evidence type="ECO:0000259" key="4">
    <source>
        <dbReference type="SMART" id="SM00382"/>
    </source>
</evidence>
<dbReference type="PANTHER" id="PTHR11638:SF18">
    <property type="entry name" value="HEAT SHOCK PROTEIN 104"/>
    <property type="match status" value="1"/>
</dbReference>
<keyword evidence="1" id="KW-0547">Nucleotide-binding</keyword>
<dbReference type="InterPro" id="IPR027417">
    <property type="entry name" value="P-loop_NTPase"/>
</dbReference>
<name>A0ABD5CXJ3_LACPA</name>
<evidence type="ECO:0000313" key="5">
    <source>
        <dbReference type="EMBL" id="MDR7624259.1"/>
    </source>
</evidence>
<evidence type="ECO:0000256" key="1">
    <source>
        <dbReference type="ARBA" id="ARBA00022741"/>
    </source>
</evidence>
<organism evidence="5 6">
    <name type="scientific">Lacticaseibacillus paracasei</name>
    <name type="common">Lactobacillus paracasei</name>
    <dbReference type="NCBI Taxonomy" id="1597"/>
    <lineage>
        <taxon>Bacteria</taxon>
        <taxon>Bacillati</taxon>
        <taxon>Bacillota</taxon>
        <taxon>Bacilli</taxon>
        <taxon>Lactobacillales</taxon>
        <taxon>Lactobacillaceae</taxon>
        <taxon>Lacticaseibacillus</taxon>
    </lineage>
</organism>
<dbReference type="Pfam" id="PF07724">
    <property type="entry name" value="AAA_2"/>
    <property type="match status" value="1"/>
</dbReference>
<sequence>MKIEVFFEPESVFARRVARLDGTFRFAKFLQYLDEATTTTNKDDFGQTKVKIAFSNDISTFQNNHICVIRPSDLVGYKSFVFEKIDTHLEILKQLGVQQVLISNPTRILMSNLEQYPNLIEHTNFPFQKISIKKINSLVQKLDKQIIGQTRAKTAIYRKLVVQHVRTGDKPLVLMFYGNPGIGKTEVAKVMAKSLFGTNKVIREQMSMTAGNASLEYFKATAHSENSFSKELLNRKSNILLLDEFALAPTYIQTAFFQLFDEGKYVDQNFSVDMRNSIIICTSNFTSKNQMKAAISPALFSRFDAVIPFIDFTPEEKIKVADKIVESYVKSGKIKSQYIKLIDIDKVKDHVHRMVLHFSNFRAIRNLVEDVIADELIESSGWKK</sequence>
<comment type="function">
    <text evidence="3">Part of a stress-induced multi-chaperone system, it is involved in the recovery of the cell from heat-induced damage, in cooperation with DnaK, DnaJ and GrpE. Acts before DnaK, in the processing of protein aggregates. Protein binding stimulates the ATPase activity; ATP hydrolysis unfolds the denatured protein aggregates, which probably helps expose new hydrophobic binding sites on the surface of ClpB-bound aggregates, contributing to the solubilization and refolding of denatured protein aggregates by DnaK.</text>
</comment>
<dbReference type="InterPro" id="IPR003959">
    <property type="entry name" value="ATPase_AAA_core"/>
</dbReference>
<dbReference type="InterPro" id="IPR001270">
    <property type="entry name" value="ClpA/B"/>
</dbReference>
<gene>
    <name evidence="5" type="ORF">RF672_06455</name>
</gene>
<dbReference type="InterPro" id="IPR003593">
    <property type="entry name" value="AAA+_ATPase"/>
</dbReference>
<dbReference type="PRINTS" id="PR00300">
    <property type="entry name" value="CLPPROTEASEA"/>
</dbReference>
<dbReference type="InterPro" id="IPR050130">
    <property type="entry name" value="ClpA_ClpB"/>
</dbReference>
<dbReference type="SUPFAM" id="SSF52540">
    <property type="entry name" value="P-loop containing nucleoside triphosphate hydrolases"/>
    <property type="match status" value="1"/>
</dbReference>
<protein>
    <submittedName>
        <fullName evidence="5">AAA family ATPase</fullName>
    </submittedName>
</protein>
<dbReference type="GO" id="GO:0005524">
    <property type="term" value="F:ATP binding"/>
    <property type="evidence" value="ECO:0007669"/>
    <property type="project" value="UniProtKB-KW"/>
</dbReference>
<dbReference type="Proteomes" id="UP001268544">
    <property type="component" value="Unassembled WGS sequence"/>
</dbReference>
<dbReference type="Gene3D" id="3.40.50.300">
    <property type="entry name" value="P-loop containing nucleotide triphosphate hydrolases"/>
    <property type="match status" value="1"/>
</dbReference>
<evidence type="ECO:0000313" key="6">
    <source>
        <dbReference type="Proteomes" id="UP001268544"/>
    </source>
</evidence>
<reference evidence="6" key="1">
    <citation type="submission" date="2023-07" db="EMBL/GenBank/DDBJ databases">
        <title>Lacticaseibacillus paracasei KCKM 0992.</title>
        <authorList>
            <person name="Kim T.W."/>
        </authorList>
    </citation>
    <scope>NUCLEOTIDE SEQUENCE [LARGE SCALE GENOMIC DNA]</scope>
    <source>
        <strain evidence="6">KCKM 0992</strain>
    </source>
</reference>
<comment type="caution">
    <text evidence="5">The sequence shown here is derived from an EMBL/GenBank/DDBJ whole genome shotgun (WGS) entry which is preliminary data.</text>
</comment>
<keyword evidence="2" id="KW-0067">ATP-binding</keyword>
<dbReference type="EMBL" id="JAVKVH010000001">
    <property type="protein sequence ID" value="MDR7624259.1"/>
    <property type="molecule type" value="Genomic_DNA"/>
</dbReference>
<dbReference type="PANTHER" id="PTHR11638">
    <property type="entry name" value="ATP-DEPENDENT CLP PROTEASE"/>
    <property type="match status" value="1"/>
</dbReference>
<accession>A0ABD5CXJ3</accession>
<proteinExistence type="predicted"/>
<dbReference type="AlphaFoldDB" id="A0ABD5CXJ3"/>
<dbReference type="SMART" id="SM00382">
    <property type="entry name" value="AAA"/>
    <property type="match status" value="1"/>
</dbReference>
<evidence type="ECO:0000256" key="2">
    <source>
        <dbReference type="ARBA" id="ARBA00022840"/>
    </source>
</evidence>